<organism evidence="1 2">
    <name type="scientific">Suillus placidus</name>
    <dbReference type="NCBI Taxonomy" id="48579"/>
    <lineage>
        <taxon>Eukaryota</taxon>
        <taxon>Fungi</taxon>
        <taxon>Dikarya</taxon>
        <taxon>Basidiomycota</taxon>
        <taxon>Agaricomycotina</taxon>
        <taxon>Agaricomycetes</taxon>
        <taxon>Agaricomycetidae</taxon>
        <taxon>Boletales</taxon>
        <taxon>Suillineae</taxon>
        <taxon>Suillaceae</taxon>
        <taxon>Suillus</taxon>
    </lineage>
</organism>
<gene>
    <name evidence="1" type="ORF">EV702DRAFT_1133690</name>
</gene>
<protein>
    <submittedName>
        <fullName evidence="1">Uncharacterized protein</fullName>
    </submittedName>
</protein>
<accession>A0A9P6ZNA2</accession>
<sequence>MIRSISAFYTFSTSLCLSDPTQRTAAQKTMPIVSNHILYCYTLRYLAQNSNRRELWIVVLCRGRFRQMCMMHFLLLTTPGRCMQGSLTSAFVGDHYDDPGGWSAQTNSTMRCRWITRTSLGLSACGDGNSDMAQE</sequence>
<dbReference type="Proteomes" id="UP000714275">
    <property type="component" value="Unassembled WGS sequence"/>
</dbReference>
<name>A0A9P6ZNA2_9AGAM</name>
<dbReference type="AlphaFoldDB" id="A0A9P6ZNA2"/>
<comment type="caution">
    <text evidence="1">The sequence shown here is derived from an EMBL/GenBank/DDBJ whole genome shotgun (WGS) entry which is preliminary data.</text>
</comment>
<reference evidence="1" key="1">
    <citation type="journal article" date="2020" name="New Phytol.">
        <title>Comparative genomics reveals dynamic genome evolution in host specialist ectomycorrhizal fungi.</title>
        <authorList>
            <person name="Lofgren L.A."/>
            <person name="Nguyen N.H."/>
            <person name="Vilgalys R."/>
            <person name="Ruytinx J."/>
            <person name="Liao H.L."/>
            <person name="Branco S."/>
            <person name="Kuo A."/>
            <person name="LaButti K."/>
            <person name="Lipzen A."/>
            <person name="Andreopoulos W."/>
            <person name="Pangilinan J."/>
            <person name="Riley R."/>
            <person name="Hundley H."/>
            <person name="Na H."/>
            <person name="Barry K."/>
            <person name="Grigoriev I.V."/>
            <person name="Stajich J.E."/>
            <person name="Kennedy P.G."/>
        </authorList>
    </citation>
    <scope>NUCLEOTIDE SEQUENCE</scope>
    <source>
        <strain evidence="1">DOB743</strain>
    </source>
</reference>
<keyword evidence="2" id="KW-1185">Reference proteome</keyword>
<proteinExistence type="predicted"/>
<evidence type="ECO:0000313" key="2">
    <source>
        <dbReference type="Proteomes" id="UP000714275"/>
    </source>
</evidence>
<evidence type="ECO:0000313" key="1">
    <source>
        <dbReference type="EMBL" id="KAG1772610.1"/>
    </source>
</evidence>
<dbReference type="EMBL" id="JABBWD010000052">
    <property type="protein sequence ID" value="KAG1772610.1"/>
    <property type="molecule type" value="Genomic_DNA"/>
</dbReference>